<reference evidence="1 2" key="1">
    <citation type="submission" date="2015-04" db="EMBL/GenBank/DDBJ databases">
        <title>Comparative genomics of rhizobia nodulating Arachis hypogaea in China.</title>
        <authorList>
            <person name="Li Y."/>
        </authorList>
    </citation>
    <scope>NUCLEOTIDE SEQUENCE [LARGE SCALE GENOMIC DNA]</scope>
    <source>
        <strain evidence="1 2">CCBAU 51787</strain>
    </source>
</reference>
<accession>A0A4Q0SQX7</accession>
<proteinExistence type="predicted"/>
<evidence type="ECO:0000313" key="2">
    <source>
        <dbReference type="Proteomes" id="UP000290565"/>
    </source>
</evidence>
<name>A0A4Q0SQX7_9BRAD</name>
<dbReference type="AlphaFoldDB" id="A0A4Q0SQX7"/>
<evidence type="ECO:0000313" key="1">
    <source>
        <dbReference type="EMBL" id="RXH41882.1"/>
    </source>
</evidence>
<organism evidence="1 2">
    <name type="scientific">Bradyrhizobium zhanjiangense</name>
    <dbReference type="NCBI Taxonomy" id="1325107"/>
    <lineage>
        <taxon>Bacteria</taxon>
        <taxon>Pseudomonadati</taxon>
        <taxon>Pseudomonadota</taxon>
        <taxon>Alphaproteobacteria</taxon>
        <taxon>Hyphomicrobiales</taxon>
        <taxon>Nitrobacteraceae</taxon>
        <taxon>Bradyrhizobium</taxon>
    </lineage>
</organism>
<comment type="caution">
    <text evidence="1">The sequence shown here is derived from an EMBL/GenBank/DDBJ whole genome shotgun (WGS) entry which is preliminary data.</text>
</comment>
<dbReference type="Proteomes" id="UP000290565">
    <property type="component" value="Unassembled WGS sequence"/>
</dbReference>
<protein>
    <submittedName>
        <fullName evidence="1">Uncharacterized protein</fullName>
    </submittedName>
</protein>
<dbReference type="EMBL" id="LBJM01000010">
    <property type="protein sequence ID" value="RXH41882.1"/>
    <property type="molecule type" value="Genomic_DNA"/>
</dbReference>
<sequence>MLSRLRYVPFLLRGLLLAGGLAGLHWSAVALPSFLRMLPSGAVALRIIADDRFQTSALANVMPMIEAQRAAAFEQPEFARVRALVQLRLAEEALARKSSEDADRSISVALGDLKLALQVNPGDSFLWLLLYSVEIARGGFGSDSMRYLDQSYTAGPYEGWIALRRNRLALAAFPAFSDAMRSEVLSEFEKMVDDGFIDEAAANLMGVGWPHREQLLAALGSADILSRQGLSKRLAADGIKLTIPGIAIDDRPWR</sequence>
<gene>
    <name evidence="1" type="ORF">XH94_04235</name>
</gene>